<evidence type="ECO:0000313" key="2">
    <source>
        <dbReference type="EMBL" id="RWQ93993.1"/>
    </source>
</evidence>
<evidence type="ECO:0000313" key="3">
    <source>
        <dbReference type="Proteomes" id="UP000283841"/>
    </source>
</evidence>
<protein>
    <submittedName>
        <fullName evidence="2">Uncharacterized protein</fullName>
    </submittedName>
</protein>
<feature type="transmembrane region" description="Helical" evidence="1">
    <location>
        <begin position="112"/>
        <end position="135"/>
    </location>
</feature>
<name>A0A443HQ72_BYSSP</name>
<sequence>MSSQSTFSGFSSDQESAYLSRAKVVNRIRLGVAFLIFAAAVAIVGCEAVPLHHYKETSSFEKYWLVLWPLNLDLRQTNALLACGAVIAFQALIYIIAAILPSPHSKTRLLTFLSAAVALAGLITSVTGVVFAIYMPPSRYPNGFTNYETIHSWTCRWKSLKGMNVTDNGQSLSAPASFSRDCMETRAGLILLGLLISLEVIMGAAAAAGWFLERGVDRKRREDFELQKATITVKGP</sequence>
<organism evidence="2 3">
    <name type="scientific">Byssochlamys spectabilis</name>
    <name type="common">Paecilomyces variotii</name>
    <dbReference type="NCBI Taxonomy" id="264951"/>
    <lineage>
        <taxon>Eukaryota</taxon>
        <taxon>Fungi</taxon>
        <taxon>Dikarya</taxon>
        <taxon>Ascomycota</taxon>
        <taxon>Pezizomycotina</taxon>
        <taxon>Eurotiomycetes</taxon>
        <taxon>Eurotiomycetidae</taxon>
        <taxon>Eurotiales</taxon>
        <taxon>Thermoascaceae</taxon>
        <taxon>Paecilomyces</taxon>
    </lineage>
</organism>
<gene>
    <name evidence="2" type="ORF">C8Q69DRAFT_312279</name>
</gene>
<accession>A0A443HQ72</accession>
<feature type="transmembrane region" description="Helical" evidence="1">
    <location>
        <begin position="79"/>
        <end position="100"/>
    </location>
</feature>
<comment type="caution">
    <text evidence="2">The sequence shown here is derived from an EMBL/GenBank/DDBJ whole genome shotgun (WGS) entry which is preliminary data.</text>
</comment>
<keyword evidence="1" id="KW-1133">Transmembrane helix</keyword>
<keyword evidence="1" id="KW-0472">Membrane</keyword>
<dbReference type="EMBL" id="RCNU01000008">
    <property type="protein sequence ID" value="RWQ93993.1"/>
    <property type="molecule type" value="Genomic_DNA"/>
</dbReference>
<reference evidence="2 3" key="1">
    <citation type="journal article" date="2018" name="Front. Microbiol.">
        <title>Genomic and genetic insights into a cosmopolitan fungus, Paecilomyces variotii (Eurotiales).</title>
        <authorList>
            <person name="Urquhart A.S."/>
            <person name="Mondo S.J."/>
            <person name="Makela M.R."/>
            <person name="Hane J.K."/>
            <person name="Wiebenga A."/>
            <person name="He G."/>
            <person name="Mihaltcheva S."/>
            <person name="Pangilinan J."/>
            <person name="Lipzen A."/>
            <person name="Barry K."/>
            <person name="de Vries R.P."/>
            <person name="Grigoriev I.V."/>
            <person name="Idnurm A."/>
        </authorList>
    </citation>
    <scope>NUCLEOTIDE SEQUENCE [LARGE SCALE GENOMIC DNA]</scope>
    <source>
        <strain evidence="2 3">CBS 101075</strain>
    </source>
</reference>
<proteinExistence type="predicted"/>
<dbReference type="VEuPathDB" id="FungiDB:C8Q69DRAFT_312279"/>
<keyword evidence="1" id="KW-0812">Transmembrane</keyword>
<evidence type="ECO:0000256" key="1">
    <source>
        <dbReference type="SAM" id="Phobius"/>
    </source>
</evidence>
<keyword evidence="3" id="KW-1185">Reference proteome</keyword>
<dbReference type="Proteomes" id="UP000283841">
    <property type="component" value="Unassembled WGS sequence"/>
</dbReference>
<dbReference type="AlphaFoldDB" id="A0A443HQ72"/>
<dbReference type="RefSeq" id="XP_028483638.1">
    <property type="nucleotide sequence ID" value="XM_028627268.1"/>
</dbReference>
<feature type="transmembrane region" description="Helical" evidence="1">
    <location>
        <begin position="30"/>
        <end position="51"/>
    </location>
</feature>
<dbReference type="GeneID" id="39596545"/>
<feature type="transmembrane region" description="Helical" evidence="1">
    <location>
        <begin position="187"/>
        <end position="212"/>
    </location>
</feature>